<reference evidence="2 3" key="1">
    <citation type="submission" date="2016-10" db="EMBL/GenBank/DDBJ databases">
        <authorList>
            <person name="de Groot N.N."/>
        </authorList>
    </citation>
    <scope>NUCLEOTIDE SEQUENCE [LARGE SCALE GENOMIC DNA]</scope>
    <source>
        <strain evidence="2 3">CGMCC 1.5012</strain>
    </source>
</reference>
<evidence type="ECO:0000313" key="2">
    <source>
        <dbReference type="EMBL" id="SDN14301.1"/>
    </source>
</evidence>
<sequence length="103" mass="11608">MNNELVDAYITLMILVGWILLLTPLVCFIMALFPGDLLERIRYGKRVDANTRYGRPRNLKVDRQVFSCKTDAVRIARNASPSVKAVATSWPDSSKSRPAVKNI</sequence>
<keyword evidence="3" id="KW-1185">Reference proteome</keyword>
<dbReference type="STRING" id="258515.SAMN05192585_11232"/>
<dbReference type="AlphaFoldDB" id="A0A1G9Z0I0"/>
<name>A0A1G9Z0I0_9FIRM</name>
<gene>
    <name evidence="2" type="ORF">SAMN05192585_11232</name>
</gene>
<dbReference type="Proteomes" id="UP000199182">
    <property type="component" value="Unassembled WGS sequence"/>
</dbReference>
<keyword evidence="1" id="KW-0472">Membrane</keyword>
<dbReference type="EMBL" id="FNID01000012">
    <property type="protein sequence ID" value="SDN14301.1"/>
    <property type="molecule type" value="Genomic_DNA"/>
</dbReference>
<accession>A0A1G9Z0I0</accession>
<proteinExistence type="predicted"/>
<keyword evidence="1" id="KW-1133">Transmembrane helix</keyword>
<organism evidence="2 3">
    <name type="scientific">Acetanaerobacterium elongatum</name>
    <dbReference type="NCBI Taxonomy" id="258515"/>
    <lineage>
        <taxon>Bacteria</taxon>
        <taxon>Bacillati</taxon>
        <taxon>Bacillota</taxon>
        <taxon>Clostridia</taxon>
        <taxon>Eubacteriales</taxon>
        <taxon>Oscillospiraceae</taxon>
        <taxon>Acetanaerobacterium</taxon>
    </lineage>
</organism>
<keyword evidence="1" id="KW-0812">Transmembrane</keyword>
<dbReference type="RefSeq" id="WP_092639424.1">
    <property type="nucleotide sequence ID" value="NZ_FNID01000012.1"/>
</dbReference>
<protein>
    <submittedName>
        <fullName evidence="2">Uncharacterized protein</fullName>
    </submittedName>
</protein>
<evidence type="ECO:0000313" key="3">
    <source>
        <dbReference type="Proteomes" id="UP000199182"/>
    </source>
</evidence>
<feature type="transmembrane region" description="Helical" evidence="1">
    <location>
        <begin position="12"/>
        <end position="33"/>
    </location>
</feature>
<evidence type="ECO:0000256" key="1">
    <source>
        <dbReference type="SAM" id="Phobius"/>
    </source>
</evidence>